<keyword evidence="2" id="KW-0472">Membrane</keyword>
<dbReference type="InterPro" id="IPR011990">
    <property type="entry name" value="TPR-like_helical_dom_sf"/>
</dbReference>
<evidence type="ECO:0000313" key="7">
    <source>
        <dbReference type="Proteomes" id="UP000319499"/>
    </source>
</evidence>
<proteinExistence type="predicted"/>
<dbReference type="InterPro" id="IPR017689">
    <property type="entry name" value="BamD"/>
</dbReference>
<keyword evidence="7" id="KW-1185">Reference proteome</keyword>
<evidence type="ECO:0000313" key="6">
    <source>
        <dbReference type="EMBL" id="TWP26153.1"/>
    </source>
</evidence>
<dbReference type="AlphaFoldDB" id="A0A563D806"/>
<name>A0A563D806_9FLAO</name>
<organism evidence="6 7">
    <name type="scientific">Apibacter muscae</name>
    <dbReference type="NCBI Taxonomy" id="2509004"/>
    <lineage>
        <taxon>Bacteria</taxon>
        <taxon>Pseudomonadati</taxon>
        <taxon>Bacteroidota</taxon>
        <taxon>Flavobacteriia</taxon>
        <taxon>Flavobacteriales</taxon>
        <taxon>Weeksellaceae</taxon>
        <taxon>Apibacter</taxon>
    </lineage>
</organism>
<keyword evidence="1" id="KW-0732">Signal</keyword>
<evidence type="ECO:0000256" key="4">
    <source>
        <dbReference type="SAM" id="MobiDB-lite"/>
    </source>
</evidence>
<sequence length="289" mass="33845">MKKIIFILTASTLLLNVSCEKKLNRALKSSDKGYVLKIAEEYEQKKKYPQAISLYEYANKLVVGTDDAPEIAYRNAQLNYLDGNYRLAAHQFKTFLSTYPQDKRAEEAAYMSAFCYYKDSPDYNLDQANTKNALKELQSYINRYPNSDKIVECNRMMDELTHKLEKKAFENAVTLYKITEYKGSIVAFNNVLDEFPDTNLREEIQIYLLRAKTELAVNSVHRLKNDRLNDAVLSYTNFVKNFPQSEFVNEAQRLKNRLENAREDFDSKEKYMEESKIKKDSDKERKKII</sequence>
<dbReference type="Proteomes" id="UP000319499">
    <property type="component" value="Unassembled WGS sequence"/>
</dbReference>
<gene>
    <name evidence="6" type="primary">bamD</name>
    <name evidence="6" type="ORF">ETU09_10660</name>
</gene>
<dbReference type="SUPFAM" id="SSF48452">
    <property type="entry name" value="TPR-like"/>
    <property type="match status" value="1"/>
</dbReference>
<reference evidence="6 7" key="1">
    <citation type="submission" date="2019-02" db="EMBL/GenBank/DDBJ databases">
        <title>Apibacter muscae sp. nov.: a novel member of the house fly microbiota.</title>
        <authorList>
            <person name="Park R."/>
        </authorList>
    </citation>
    <scope>NUCLEOTIDE SEQUENCE [LARGE SCALE GENOMIC DNA]</scope>
    <source>
        <strain evidence="6 7">AL1</strain>
    </source>
</reference>
<evidence type="ECO:0000256" key="1">
    <source>
        <dbReference type="ARBA" id="ARBA00022729"/>
    </source>
</evidence>
<protein>
    <submittedName>
        <fullName evidence="6">Outer membrane protein assembly factor BamD</fullName>
    </submittedName>
</protein>
<evidence type="ECO:0000259" key="5">
    <source>
        <dbReference type="Pfam" id="PF13525"/>
    </source>
</evidence>
<dbReference type="Pfam" id="PF13525">
    <property type="entry name" value="YfiO"/>
    <property type="match status" value="1"/>
</dbReference>
<feature type="domain" description="Outer membrane lipoprotein BamD-like" evidence="5">
    <location>
        <begin position="39"/>
        <end position="221"/>
    </location>
</feature>
<evidence type="ECO:0000256" key="2">
    <source>
        <dbReference type="ARBA" id="ARBA00023136"/>
    </source>
</evidence>
<dbReference type="Gene3D" id="1.25.40.10">
    <property type="entry name" value="Tetratricopeptide repeat domain"/>
    <property type="match status" value="1"/>
</dbReference>
<dbReference type="RefSeq" id="WP_146293539.1">
    <property type="nucleotide sequence ID" value="NZ_SELH01000026.1"/>
</dbReference>
<dbReference type="NCBIfam" id="TIGR03302">
    <property type="entry name" value="OM_YfiO"/>
    <property type="match status" value="1"/>
</dbReference>
<accession>A0A563D806</accession>
<comment type="caution">
    <text evidence="6">The sequence shown here is derived from an EMBL/GenBank/DDBJ whole genome shotgun (WGS) entry which is preliminary data.</text>
</comment>
<dbReference type="EMBL" id="SELH01000026">
    <property type="protein sequence ID" value="TWP26153.1"/>
    <property type="molecule type" value="Genomic_DNA"/>
</dbReference>
<keyword evidence="3" id="KW-0998">Cell outer membrane</keyword>
<dbReference type="OrthoDB" id="9770761at2"/>
<evidence type="ECO:0000256" key="3">
    <source>
        <dbReference type="ARBA" id="ARBA00023237"/>
    </source>
</evidence>
<feature type="region of interest" description="Disordered" evidence="4">
    <location>
        <begin position="265"/>
        <end position="289"/>
    </location>
</feature>
<dbReference type="InterPro" id="IPR039565">
    <property type="entry name" value="BamD-like"/>
</dbReference>